<evidence type="ECO:0000313" key="11">
    <source>
        <dbReference type="EMBL" id="ACT50952.1"/>
    </source>
</evidence>
<comment type="catalytic activity">
    <reaction evidence="7">
        <text>adenosine + H2O + H(+) = inosine + NH4(+)</text>
        <dbReference type="Rhea" id="RHEA:24408"/>
        <dbReference type="ChEBI" id="CHEBI:15377"/>
        <dbReference type="ChEBI" id="CHEBI:15378"/>
        <dbReference type="ChEBI" id="CHEBI:16335"/>
        <dbReference type="ChEBI" id="CHEBI:17596"/>
        <dbReference type="ChEBI" id="CHEBI:28938"/>
        <dbReference type="EC" id="3.5.4.4"/>
    </reaction>
    <physiologicalReaction direction="left-to-right" evidence="7">
        <dbReference type="Rhea" id="RHEA:24409"/>
    </physiologicalReaction>
</comment>
<evidence type="ECO:0000256" key="1">
    <source>
        <dbReference type="ARBA" id="ARBA00000553"/>
    </source>
</evidence>
<dbReference type="GO" id="GO:0005507">
    <property type="term" value="F:copper ion binding"/>
    <property type="evidence" value="ECO:0007669"/>
    <property type="project" value="TreeGrafter"/>
</dbReference>
<evidence type="ECO:0000256" key="2">
    <source>
        <dbReference type="ARBA" id="ARBA00007353"/>
    </source>
</evidence>
<evidence type="ECO:0000256" key="8">
    <source>
        <dbReference type="ARBA" id="ARBA00048968"/>
    </source>
</evidence>
<comment type="similarity">
    <text evidence="2 10">Belongs to the purine nucleoside phosphorylase YfiH/LACC1 family.</text>
</comment>
<dbReference type="InterPro" id="IPR011324">
    <property type="entry name" value="Cytotoxic_necrot_fac-like_cat"/>
</dbReference>
<evidence type="ECO:0000256" key="5">
    <source>
        <dbReference type="ARBA" id="ARBA00022801"/>
    </source>
</evidence>
<keyword evidence="6" id="KW-0862">Zinc</keyword>
<dbReference type="AlphaFoldDB" id="C6XEH7"/>
<dbReference type="OrthoDB" id="4279at2"/>
<dbReference type="PANTHER" id="PTHR30616:SF2">
    <property type="entry name" value="PURINE NUCLEOSIDE PHOSPHORYLASE LACC1"/>
    <property type="match status" value="1"/>
</dbReference>
<dbReference type="KEGG" id="mei:Msip34_1707"/>
<dbReference type="InterPro" id="IPR003730">
    <property type="entry name" value="Cu_polyphenol_OxRdtase"/>
</dbReference>
<dbReference type="CDD" id="cd16833">
    <property type="entry name" value="YfiH"/>
    <property type="match status" value="1"/>
</dbReference>
<dbReference type="Proteomes" id="UP000002743">
    <property type="component" value="Chromosome"/>
</dbReference>
<dbReference type="NCBIfam" id="TIGR00726">
    <property type="entry name" value="peptidoglycan editing factor PgeF"/>
    <property type="match status" value="1"/>
</dbReference>
<dbReference type="EMBL" id="CP001674">
    <property type="protein sequence ID" value="ACT50952.1"/>
    <property type="molecule type" value="Genomic_DNA"/>
</dbReference>
<proteinExistence type="inferred from homology"/>
<dbReference type="SUPFAM" id="SSF64438">
    <property type="entry name" value="CNF1/YfiH-like putative cysteine hydrolases"/>
    <property type="match status" value="1"/>
</dbReference>
<evidence type="ECO:0000256" key="9">
    <source>
        <dbReference type="ARBA" id="ARBA00049893"/>
    </source>
</evidence>
<dbReference type="GO" id="GO:0017061">
    <property type="term" value="F:S-methyl-5-thioadenosine phosphorylase activity"/>
    <property type="evidence" value="ECO:0007669"/>
    <property type="project" value="UniProtKB-EC"/>
</dbReference>
<dbReference type="RefSeq" id="WP_015830360.1">
    <property type="nucleotide sequence ID" value="NC_012969.1"/>
</dbReference>
<comment type="catalytic activity">
    <reaction evidence="1">
        <text>inosine + phosphate = alpha-D-ribose 1-phosphate + hypoxanthine</text>
        <dbReference type="Rhea" id="RHEA:27646"/>
        <dbReference type="ChEBI" id="CHEBI:17368"/>
        <dbReference type="ChEBI" id="CHEBI:17596"/>
        <dbReference type="ChEBI" id="CHEBI:43474"/>
        <dbReference type="ChEBI" id="CHEBI:57720"/>
        <dbReference type="EC" id="2.4.2.1"/>
    </reaction>
    <physiologicalReaction direction="left-to-right" evidence="1">
        <dbReference type="Rhea" id="RHEA:27647"/>
    </physiologicalReaction>
</comment>
<dbReference type="Gene3D" id="3.60.140.10">
    <property type="entry name" value="CNF1/YfiH-like putative cysteine hydrolases"/>
    <property type="match status" value="1"/>
</dbReference>
<evidence type="ECO:0000256" key="3">
    <source>
        <dbReference type="ARBA" id="ARBA00022679"/>
    </source>
</evidence>
<evidence type="ECO:0000256" key="4">
    <source>
        <dbReference type="ARBA" id="ARBA00022723"/>
    </source>
</evidence>
<evidence type="ECO:0000256" key="6">
    <source>
        <dbReference type="ARBA" id="ARBA00022833"/>
    </source>
</evidence>
<sequence>MKLTDACLIVPDWPAPPNVHVVQTTRLGGVSQAPYDSLNLGTHVGDNPLHVAANRQRLSNILPSEPVWMEQVHGTIVQDAALASCVPQADAAVARHVDTVCTVMTADCLPVLLCDQAGTVVAAAHAGWRGLSQGVIERTVEAMHEPAENLLAWLGPAIGRDAFEVGDDVYQIFVNHDAQAAEAFAATENGKWLADIYLLARQRLAALGVTRVYGGEYCTFHDASRFFSYRRDGACGRMASMIWLGR</sequence>
<dbReference type="PANTHER" id="PTHR30616">
    <property type="entry name" value="UNCHARACTERIZED PROTEIN YFIH"/>
    <property type="match status" value="1"/>
</dbReference>
<reference evidence="12" key="1">
    <citation type="submission" date="2009-07" db="EMBL/GenBank/DDBJ databases">
        <title>Complete sequence of chromosome of Methylovorus sp. SIP3-4.</title>
        <authorList>
            <person name="Lucas S."/>
            <person name="Copeland A."/>
            <person name="Lapidus A."/>
            <person name="Glavina del Rio T."/>
            <person name="Tice H."/>
            <person name="Bruce D."/>
            <person name="Goodwin L."/>
            <person name="Pitluck S."/>
            <person name="Clum A."/>
            <person name="Larimer F."/>
            <person name="Land M."/>
            <person name="Hauser L."/>
            <person name="Kyrpides N."/>
            <person name="Mikhailova N."/>
            <person name="Kayluzhnaya M."/>
            <person name="Chistoserdova L."/>
        </authorList>
    </citation>
    <scope>NUCLEOTIDE SEQUENCE [LARGE SCALE GENOMIC DNA]</scope>
    <source>
        <strain evidence="12">SIP3-4</strain>
    </source>
</reference>
<organism evidence="11 12">
    <name type="scientific">Methylovorus glucosotrophus (strain SIP3-4)</name>
    <dbReference type="NCBI Taxonomy" id="582744"/>
    <lineage>
        <taxon>Bacteria</taxon>
        <taxon>Pseudomonadati</taxon>
        <taxon>Pseudomonadota</taxon>
        <taxon>Betaproteobacteria</taxon>
        <taxon>Nitrosomonadales</taxon>
        <taxon>Methylophilaceae</taxon>
        <taxon>Methylovorus</taxon>
    </lineage>
</organism>
<dbReference type="STRING" id="582744.Msip34_1707"/>
<comment type="catalytic activity">
    <reaction evidence="8">
        <text>adenosine + phosphate = alpha-D-ribose 1-phosphate + adenine</text>
        <dbReference type="Rhea" id="RHEA:27642"/>
        <dbReference type="ChEBI" id="CHEBI:16335"/>
        <dbReference type="ChEBI" id="CHEBI:16708"/>
        <dbReference type="ChEBI" id="CHEBI:43474"/>
        <dbReference type="ChEBI" id="CHEBI:57720"/>
        <dbReference type="EC" id="2.4.2.1"/>
    </reaction>
    <physiologicalReaction direction="left-to-right" evidence="8">
        <dbReference type="Rhea" id="RHEA:27643"/>
    </physiologicalReaction>
</comment>
<protein>
    <recommendedName>
        <fullName evidence="10">Purine nucleoside phosphorylase</fullName>
    </recommendedName>
</protein>
<dbReference type="HOGENOM" id="CLU_065784_1_1_4"/>
<keyword evidence="12" id="KW-1185">Reference proteome</keyword>
<keyword evidence="5" id="KW-0378">Hydrolase</keyword>
<dbReference type="InterPro" id="IPR038371">
    <property type="entry name" value="Cu_polyphenol_OxRdtase_sf"/>
</dbReference>
<name>C6XEH7_METGS</name>
<dbReference type="eggNOG" id="COG1496">
    <property type="taxonomic scope" value="Bacteria"/>
</dbReference>
<accession>C6XEH7</accession>
<evidence type="ECO:0000256" key="10">
    <source>
        <dbReference type="RuleBase" id="RU361274"/>
    </source>
</evidence>
<keyword evidence="3" id="KW-0808">Transferase</keyword>
<keyword evidence="4" id="KW-0479">Metal-binding</keyword>
<reference evidence="11 12" key="2">
    <citation type="journal article" date="2011" name="J. Bacteriol.">
        <title>Genomes of three methylotrophs from a single niche uncover genetic and metabolic divergence of Methylophilaceae.</title>
        <authorList>
            <person name="Lapidus A."/>
            <person name="Clum A."/>
            <person name="Labutti K."/>
            <person name="Kaluzhnaya M.G."/>
            <person name="Lim S."/>
            <person name="Beck D.A."/>
            <person name="Glavina Del Rio T."/>
            <person name="Nolan M."/>
            <person name="Mavromatis K."/>
            <person name="Huntemann M."/>
            <person name="Lucas S."/>
            <person name="Lidstrom M.E."/>
            <person name="Ivanova N."/>
            <person name="Chistoserdova L."/>
        </authorList>
    </citation>
    <scope>NUCLEOTIDE SEQUENCE [LARGE SCALE GENOMIC DNA]</scope>
    <source>
        <strain evidence="11 12">SIP3-4</strain>
    </source>
</reference>
<evidence type="ECO:0000256" key="7">
    <source>
        <dbReference type="ARBA" id="ARBA00047989"/>
    </source>
</evidence>
<dbReference type="GO" id="GO:0016787">
    <property type="term" value="F:hydrolase activity"/>
    <property type="evidence" value="ECO:0007669"/>
    <property type="project" value="UniProtKB-KW"/>
</dbReference>
<gene>
    <name evidence="11" type="ordered locus">Msip34_1707</name>
</gene>
<comment type="catalytic activity">
    <reaction evidence="9">
        <text>S-methyl-5'-thioadenosine + phosphate = 5-(methylsulfanyl)-alpha-D-ribose 1-phosphate + adenine</text>
        <dbReference type="Rhea" id="RHEA:11852"/>
        <dbReference type="ChEBI" id="CHEBI:16708"/>
        <dbReference type="ChEBI" id="CHEBI:17509"/>
        <dbReference type="ChEBI" id="CHEBI:43474"/>
        <dbReference type="ChEBI" id="CHEBI:58533"/>
        <dbReference type="EC" id="2.4.2.28"/>
    </reaction>
    <physiologicalReaction direction="left-to-right" evidence="9">
        <dbReference type="Rhea" id="RHEA:11853"/>
    </physiologicalReaction>
</comment>
<evidence type="ECO:0000313" key="12">
    <source>
        <dbReference type="Proteomes" id="UP000002743"/>
    </source>
</evidence>
<dbReference type="Pfam" id="PF02578">
    <property type="entry name" value="Cu-oxidase_4"/>
    <property type="match status" value="1"/>
</dbReference>